<name>A0A654LSG3_9ARCH</name>
<organism evidence="8 9">
    <name type="scientific">Candidatus Nitrosocosmicus oleophilus</name>
    <dbReference type="NCBI Taxonomy" id="1353260"/>
    <lineage>
        <taxon>Archaea</taxon>
        <taxon>Nitrososphaerota</taxon>
        <taxon>Nitrososphaeria</taxon>
        <taxon>Nitrososphaerales</taxon>
        <taxon>Nitrososphaeraceae</taxon>
        <taxon>Candidatus Nitrosocosmicus</taxon>
    </lineage>
</organism>
<keyword evidence="9" id="KW-1185">Reference proteome</keyword>
<dbReference type="Gene3D" id="1.10.3260.10">
    <property type="entry name" value="DNA ligase, ATP-dependent, N-terminal domain"/>
    <property type="match status" value="1"/>
</dbReference>
<dbReference type="SUPFAM" id="SSF117018">
    <property type="entry name" value="ATP-dependent DNA ligase DNA-binding domain"/>
    <property type="match status" value="1"/>
</dbReference>
<dbReference type="GO" id="GO:0003677">
    <property type="term" value="F:DNA binding"/>
    <property type="evidence" value="ECO:0007669"/>
    <property type="project" value="InterPro"/>
</dbReference>
<dbReference type="InterPro" id="IPR050191">
    <property type="entry name" value="ATP-dep_DNA_ligase"/>
</dbReference>
<dbReference type="Pfam" id="PF04675">
    <property type="entry name" value="DNA_ligase_A_N"/>
    <property type="match status" value="1"/>
</dbReference>
<dbReference type="AlphaFoldDB" id="A0A654LSG3"/>
<dbReference type="PANTHER" id="PTHR45674:SF7">
    <property type="entry name" value="DNA LIGASE"/>
    <property type="match status" value="1"/>
</dbReference>
<dbReference type="Proteomes" id="UP000058925">
    <property type="component" value="Chromosome"/>
</dbReference>
<keyword evidence="3" id="KW-0235">DNA replication</keyword>
<evidence type="ECO:0000313" key="9">
    <source>
        <dbReference type="Proteomes" id="UP000058925"/>
    </source>
</evidence>
<accession>A0A654LSG3</accession>
<dbReference type="GO" id="GO:0006310">
    <property type="term" value="P:DNA recombination"/>
    <property type="evidence" value="ECO:0007669"/>
    <property type="project" value="InterPro"/>
</dbReference>
<evidence type="ECO:0000256" key="6">
    <source>
        <dbReference type="RuleBase" id="RU004196"/>
    </source>
</evidence>
<dbReference type="InterPro" id="IPR000977">
    <property type="entry name" value="DNA_ligase_ATP-dep"/>
</dbReference>
<dbReference type="Gene3D" id="3.30.470.30">
    <property type="entry name" value="DNA ligase/mRNA capping enzyme"/>
    <property type="match status" value="1"/>
</dbReference>
<evidence type="ECO:0000256" key="3">
    <source>
        <dbReference type="ARBA" id="ARBA00022705"/>
    </source>
</evidence>
<keyword evidence="2 8" id="KW-0436">Ligase</keyword>
<dbReference type="PROSITE" id="PS50160">
    <property type="entry name" value="DNA_LIGASE_A3"/>
    <property type="match status" value="1"/>
</dbReference>
<dbReference type="NCBIfam" id="TIGR00574">
    <property type="entry name" value="dnl1"/>
    <property type="match status" value="1"/>
</dbReference>
<dbReference type="EMBL" id="CP012850">
    <property type="protein sequence ID" value="ALI34298.1"/>
    <property type="molecule type" value="Genomic_DNA"/>
</dbReference>
<feature type="domain" description="ATP-dependent DNA ligase family profile" evidence="7">
    <location>
        <begin position="368"/>
        <end position="496"/>
    </location>
</feature>
<dbReference type="PROSITE" id="PS00697">
    <property type="entry name" value="DNA_LIGASE_A1"/>
    <property type="match status" value="1"/>
</dbReference>
<dbReference type="GO" id="GO:0006281">
    <property type="term" value="P:DNA repair"/>
    <property type="evidence" value="ECO:0007669"/>
    <property type="project" value="InterPro"/>
</dbReference>
<dbReference type="GO" id="GO:0071897">
    <property type="term" value="P:DNA biosynthetic process"/>
    <property type="evidence" value="ECO:0007669"/>
    <property type="project" value="InterPro"/>
</dbReference>
<keyword evidence="5" id="KW-0067">ATP-binding</keyword>
<comment type="similarity">
    <text evidence="6">Belongs to the ATP-dependent DNA ligase family.</text>
</comment>
<dbReference type="InterPro" id="IPR012340">
    <property type="entry name" value="NA-bd_OB-fold"/>
</dbReference>
<dbReference type="Gene3D" id="2.40.50.140">
    <property type="entry name" value="Nucleic acid-binding proteins"/>
    <property type="match status" value="1"/>
</dbReference>
<evidence type="ECO:0000256" key="5">
    <source>
        <dbReference type="ARBA" id="ARBA00022840"/>
    </source>
</evidence>
<dbReference type="KEGG" id="taa:NMY3_00084"/>
<evidence type="ECO:0000256" key="2">
    <source>
        <dbReference type="ARBA" id="ARBA00022598"/>
    </source>
</evidence>
<dbReference type="InterPro" id="IPR012309">
    <property type="entry name" value="DNA_ligase_ATP-dep_C"/>
</dbReference>
<protein>
    <recommendedName>
        <fullName evidence="1">DNA ligase</fullName>
    </recommendedName>
</protein>
<dbReference type="GO" id="GO:0006273">
    <property type="term" value="P:lagging strand elongation"/>
    <property type="evidence" value="ECO:0007669"/>
    <property type="project" value="TreeGrafter"/>
</dbReference>
<gene>
    <name evidence="8" type="ORF">NMY3_00084</name>
</gene>
<evidence type="ECO:0000256" key="1">
    <source>
        <dbReference type="ARBA" id="ARBA00013308"/>
    </source>
</evidence>
<dbReference type="SUPFAM" id="SSF56091">
    <property type="entry name" value="DNA ligase/mRNA capping enzyme, catalytic domain"/>
    <property type="match status" value="1"/>
</dbReference>
<dbReference type="GO" id="GO:0005524">
    <property type="term" value="F:ATP binding"/>
    <property type="evidence" value="ECO:0007669"/>
    <property type="project" value="UniProtKB-KW"/>
</dbReference>
<dbReference type="InterPro" id="IPR012310">
    <property type="entry name" value="DNA_ligase_ATP-dep_cent"/>
</dbReference>
<reference evidence="9" key="1">
    <citation type="submission" date="2015-10" db="EMBL/GenBank/DDBJ databases">
        <title>Niche specialization of a soil ammonia-oxidizing archaeon, Candidatus Nitrosocosmicus oleophilus.</title>
        <authorList>
            <person name="Jung M.-Y."/>
            <person name="Rhee S.-K."/>
        </authorList>
    </citation>
    <scope>NUCLEOTIDE SEQUENCE [LARGE SCALE GENOMIC DNA]</scope>
    <source>
        <strain evidence="9">MY3</strain>
    </source>
</reference>
<dbReference type="Pfam" id="PF01068">
    <property type="entry name" value="DNA_ligase_A_M"/>
    <property type="match status" value="1"/>
</dbReference>
<evidence type="ECO:0000256" key="4">
    <source>
        <dbReference type="ARBA" id="ARBA00022741"/>
    </source>
</evidence>
<dbReference type="PANTHER" id="PTHR45674">
    <property type="entry name" value="DNA LIGASE 1/3 FAMILY MEMBER"/>
    <property type="match status" value="1"/>
</dbReference>
<dbReference type="InterPro" id="IPR036599">
    <property type="entry name" value="DNA_ligase_N_sf"/>
</dbReference>
<keyword evidence="4" id="KW-0547">Nucleotide-binding</keyword>
<proteinExistence type="inferred from homology"/>
<sequence>MGTINLTNDIHYKVSYFSALVESCESIRSTTSKNKKVDLIVQYISGLDDDSLPIAVLFLSGKIFPKGSIYNLNVGFRTILQSLLEISRLDQTDVMRLHLEHGDMGTIAEYAISNKKIVTLFNSVETLEEKPTLKEIYDQFKKIANLRGPRSNNDKKNILKGLLLRCSPLEAKYLVKIISNEMRIGSYDGLIEIAIAKAFEKNVESIREAMLMSGDIANVALLSKRDELNLVTIKPYVPMSFMLADVMFTAEEIVKYFDRPLLCEYKYDGIRVQMHKFGNVCKLYSRNLADISYAFPELTHSALDVRIKKAKTRPKKHDVHPDKSDADNIDRDDINFILDGELIAFKDDRPLPFQELQKRLRRKSMTNTILSEIPICYVVYDIMLYDQRQVIKDTLKSRKRLLTNFQFKDSIISIAQSKAVSSVDEITNRFQKSRNEGHEGLVIKDPLSQYYPGKRGKYWIKLKEELDTIDAVVVIAEYGHGKRAGTLSDYTLAVKDYATSIVDNQLASENGENVFGDLKIIGKAYSGLSNKEIDYMTRKLRSIIIRDEGSKIIVKPEIVLEISFDTIQQSDRHNSGYALRFPRIKNIRYDKELKDIDELEKIDTIYQNQFHIKNKSKP</sequence>
<dbReference type="InterPro" id="IPR012308">
    <property type="entry name" value="DNA_ligase_ATP-dep_N"/>
</dbReference>
<evidence type="ECO:0000259" key="7">
    <source>
        <dbReference type="PROSITE" id="PS50160"/>
    </source>
</evidence>
<evidence type="ECO:0000313" key="8">
    <source>
        <dbReference type="EMBL" id="ALI34298.1"/>
    </source>
</evidence>
<dbReference type="InterPro" id="IPR016059">
    <property type="entry name" value="DNA_ligase_ATP-dep_CS"/>
</dbReference>
<dbReference type="Pfam" id="PF04679">
    <property type="entry name" value="DNA_ligase_A_C"/>
    <property type="match status" value="1"/>
</dbReference>
<dbReference type="GO" id="GO:0003910">
    <property type="term" value="F:DNA ligase (ATP) activity"/>
    <property type="evidence" value="ECO:0007669"/>
    <property type="project" value="InterPro"/>
</dbReference>
<dbReference type="SUPFAM" id="SSF50249">
    <property type="entry name" value="Nucleic acid-binding proteins"/>
    <property type="match status" value="1"/>
</dbReference>